<dbReference type="SUPFAM" id="SSF51735">
    <property type="entry name" value="NAD(P)-binding Rossmann-fold domains"/>
    <property type="match status" value="1"/>
</dbReference>
<dbReference type="STRING" id="1035707.SAMN05216552_100350"/>
<dbReference type="InterPro" id="IPR015815">
    <property type="entry name" value="HIBADH-related"/>
</dbReference>
<dbReference type="InterPro" id="IPR013328">
    <property type="entry name" value="6PGD_dom2"/>
</dbReference>
<dbReference type="AlphaFoldDB" id="A0A1I7G513"/>
<dbReference type="Proteomes" id="UP000199391">
    <property type="component" value="Unassembled WGS sequence"/>
</dbReference>
<feature type="domain" description="3-hydroxyisobutyrate dehydrogenase-like NAD-binding" evidence="5">
    <location>
        <begin position="167"/>
        <end position="288"/>
    </location>
</feature>
<dbReference type="PANTHER" id="PTHR43060">
    <property type="entry name" value="3-HYDROXYISOBUTYRATE DEHYDROGENASE-LIKE 1, MITOCHONDRIAL-RELATED"/>
    <property type="match status" value="1"/>
</dbReference>
<accession>A0A1I7G513</accession>
<feature type="domain" description="6-phosphogluconate dehydrogenase NADP-binding" evidence="4">
    <location>
        <begin position="8"/>
        <end position="164"/>
    </location>
</feature>
<dbReference type="InterPro" id="IPR029154">
    <property type="entry name" value="HIBADH-like_NADP-bd"/>
</dbReference>
<dbReference type="GO" id="GO:0016491">
    <property type="term" value="F:oxidoreductase activity"/>
    <property type="evidence" value="ECO:0007669"/>
    <property type="project" value="UniProtKB-KW"/>
</dbReference>
<dbReference type="InterPro" id="IPR006115">
    <property type="entry name" value="6PGDH_NADP-bd"/>
</dbReference>
<dbReference type="GO" id="GO:0051287">
    <property type="term" value="F:NAD binding"/>
    <property type="evidence" value="ECO:0007669"/>
    <property type="project" value="InterPro"/>
</dbReference>
<dbReference type="SUPFAM" id="SSF48179">
    <property type="entry name" value="6-phosphogluconate dehydrogenase C-terminal domain-like"/>
    <property type="match status" value="1"/>
</dbReference>
<evidence type="ECO:0000256" key="1">
    <source>
        <dbReference type="ARBA" id="ARBA00023002"/>
    </source>
</evidence>
<dbReference type="Gene3D" id="3.40.50.720">
    <property type="entry name" value="NAD(P)-binding Rossmann-like Domain"/>
    <property type="match status" value="1"/>
</dbReference>
<keyword evidence="1" id="KW-0560">Oxidoreductase</keyword>
<evidence type="ECO:0000259" key="5">
    <source>
        <dbReference type="Pfam" id="PF14833"/>
    </source>
</evidence>
<dbReference type="PIRSF" id="PIRSF000103">
    <property type="entry name" value="HIBADH"/>
    <property type="match status" value="1"/>
</dbReference>
<evidence type="ECO:0000313" key="7">
    <source>
        <dbReference type="Proteomes" id="UP000199391"/>
    </source>
</evidence>
<proteinExistence type="predicted"/>
<keyword evidence="7" id="KW-1185">Reference proteome</keyword>
<evidence type="ECO:0000313" key="6">
    <source>
        <dbReference type="EMBL" id="SFU43513.1"/>
    </source>
</evidence>
<dbReference type="PANTHER" id="PTHR43060:SF15">
    <property type="entry name" value="3-HYDROXYISOBUTYRATE DEHYDROGENASE-LIKE 1, MITOCHONDRIAL-RELATED"/>
    <property type="match status" value="1"/>
</dbReference>
<name>A0A1I7G513_9BURK</name>
<feature type="active site" evidence="3">
    <location>
        <position position="173"/>
    </location>
</feature>
<dbReference type="Gene3D" id="1.10.1040.10">
    <property type="entry name" value="N-(1-d-carboxylethyl)-l-norvaline Dehydrogenase, domain 2"/>
    <property type="match status" value="1"/>
</dbReference>
<dbReference type="RefSeq" id="WP_229489043.1">
    <property type="nucleotide sequence ID" value="NZ_FPBO01000003.1"/>
</dbReference>
<dbReference type="GO" id="GO:0050661">
    <property type="term" value="F:NADP binding"/>
    <property type="evidence" value="ECO:0007669"/>
    <property type="project" value="InterPro"/>
</dbReference>
<evidence type="ECO:0000259" key="4">
    <source>
        <dbReference type="Pfam" id="PF03446"/>
    </source>
</evidence>
<reference evidence="7" key="1">
    <citation type="submission" date="2016-10" db="EMBL/GenBank/DDBJ databases">
        <authorList>
            <person name="Varghese N."/>
            <person name="Submissions S."/>
        </authorList>
    </citation>
    <scope>NUCLEOTIDE SEQUENCE [LARGE SCALE GENOMIC DNA]</scope>
    <source>
        <strain evidence="7">CGMCC 1.11014</strain>
    </source>
</reference>
<protein>
    <submittedName>
        <fullName evidence="6">3-hydroxyisobutyrate dehydrogenase</fullName>
    </submittedName>
</protein>
<gene>
    <name evidence="6" type="ORF">SAMN05216552_100350</name>
</gene>
<dbReference type="Pfam" id="PF03446">
    <property type="entry name" value="NAD_binding_2"/>
    <property type="match status" value="1"/>
</dbReference>
<dbReference type="EMBL" id="FPBO01000003">
    <property type="protein sequence ID" value="SFU43513.1"/>
    <property type="molecule type" value="Genomic_DNA"/>
</dbReference>
<dbReference type="Pfam" id="PF14833">
    <property type="entry name" value="NAD_binding_11"/>
    <property type="match status" value="1"/>
</dbReference>
<dbReference type="InterPro" id="IPR036291">
    <property type="entry name" value="NAD(P)-bd_dom_sf"/>
</dbReference>
<evidence type="ECO:0000256" key="3">
    <source>
        <dbReference type="PIRSR" id="PIRSR000103-1"/>
    </source>
</evidence>
<evidence type="ECO:0000256" key="2">
    <source>
        <dbReference type="ARBA" id="ARBA00023027"/>
    </source>
</evidence>
<dbReference type="InterPro" id="IPR008927">
    <property type="entry name" value="6-PGluconate_DH-like_C_sf"/>
</dbReference>
<organism evidence="6 7">
    <name type="scientific">Pseudoduganella namucuonensis</name>
    <dbReference type="NCBI Taxonomy" id="1035707"/>
    <lineage>
        <taxon>Bacteria</taxon>
        <taxon>Pseudomonadati</taxon>
        <taxon>Pseudomonadota</taxon>
        <taxon>Betaproteobacteria</taxon>
        <taxon>Burkholderiales</taxon>
        <taxon>Oxalobacteraceae</taxon>
        <taxon>Telluria group</taxon>
        <taxon>Pseudoduganella</taxon>
    </lineage>
</organism>
<sequence>MDAPSQIVGMIGIGQLGLPIATNLIQAGYQVAGFRRTGREEFAARGGHALASPAAVARQADILLLCLPSEQAQLDVLEGPDGVLAALKPGQIVIELSTYGKAFKLEQAKRIEERGGRVLESEVSGSPPMVAQRKASLYLGGSASLIEECKPVLDAITANHFHIGEFGSAVAMKLIANYLLSIHILAAAEAMNLGAMAGFDPRMVAEVIKHGAGSSTMFTIRAPMMAERAFTPAIGPFVTLKKYLDLGRDMSDELGAASPLFSAAASYFYRAIDSDIRDEDAAAVIKLLEAESQQNTHQGE</sequence>
<keyword evidence="2" id="KW-0520">NAD</keyword>